<accession>A0A2C5YJ15</accession>
<evidence type="ECO:0000313" key="4">
    <source>
        <dbReference type="EMBL" id="PHH66891.1"/>
    </source>
</evidence>
<evidence type="ECO:0000256" key="3">
    <source>
        <dbReference type="SAM" id="Phobius"/>
    </source>
</evidence>
<comment type="similarity">
    <text evidence="2">Belongs to the ustYa family.</text>
</comment>
<keyword evidence="3" id="KW-1133">Transmembrane helix</keyword>
<dbReference type="PANTHER" id="PTHR33365:SF4">
    <property type="entry name" value="CYCLOCHLOROTINE BIOSYNTHESIS PROTEIN O"/>
    <property type="match status" value="1"/>
</dbReference>
<organism evidence="4 5">
    <name type="scientific">Ophiocordyceps australis</name>
    <dbReference type="NCBI Taxonomy" id="1399860"/>
    <lineage>
        <taxon>Eukaryota</taxon>
        <taxon>Fungi</taxon>
        <taxon>Dikarya</taxon>
        <taxon>Ascomycota</taxon>
        <taxon>Pezizomycotina</taxon>
        <taxon>Sordariomycetes</taxon>
        <taxon>Hypocreomycetidae</taxon>
        <taxon>Hypocreales</taxon>
        <taxon>Ophiocordycipitaceae</taxon>
        <taxon>Ophiocordyceps</taxon>
    </lineage>
</organism>
<protein>
    <recommendedName>
        <fullName evidence="6">Tat pathway signal sequence</fullName>
    </recommendedName>
</protein>
<keyword evidence="3" id="KW-0812">Transmembrane</keyword>
<sequence length="282" mass="32728">MESLHMSSCSVPLFEDKDSQDGMPNLCCGKPHQDERPVPRWKHHGIRLLLLIVYSLTLLALPALWTSSSLNAFSTYSPARQVVKLHKVAFDGSLGLRSLYTGKPRPEAEAAWRRLLKHYNLRFTADEMRRLNRTALELRNGGGYYGQLSVHHHLHCLKMLRRVLWHDFYNVSITDIRSHADHCVEDIRQSLMCHADLSVVTFDWQEHRRKPWPNFHIDQTCVDWDGIDAWAAERSFSIFDQKTLVHPKLGLSFPMLDGKIEIQEDSHHDGHHVHPVWPQDIQ</sequence>
<dbReference type="EMBL" id="NJET01000004">
    <property type="protein sequence ID" value="PHH66891.1"/>
    <property type="molecule type" value="Genomic_DNA"/>
</dbReference>
<evidence type="ECO:0000256" key="1">
    <source>
        <dbReference type="ARBA" id="ARBA00004685"/>
    </source>
</evidence>
<reference evidence="4 5" key="1">
    <citation type="submission" date="2017-06" db="EMBL/GenBank/DDBJ databases">
        <title>Ant-infecting Ophiocordyceps genomes reveal a high diversity of potential behavioral manipulation genes and a possible major role for enterotoxins.</title>
        <authorList>
            <person name="De Bekker C."/>
            <person name="Evans H.C."/>
            <person name="Brachmann A."/>
            <person name="Hughes D.P."/>
        </authorList>
    </citation>
    <scope>NUCLEOTIDE SEQUENCE [LARGE SCALE GENOMIC DNA]</scope>
    <source>
        <strain evidence="4 5">Map64</strain>
    </source>
</reference>
<comment type="caution">
    <text evidence="4">The sequence shown here is derived from an EMBL/GenBank/DDBJ whole genome shotgun (WGS) entry which is preliminary data.</text>
</comment>
<evidence type="ECO:0000313" key="5">
    <source>
        <dbReference type="Proteomes" id="UP000226192"/>
    </source>
</evidence>
<comment type="pathway">
    <text evidence="1">Mycotoxin biosynthesis.</text>
</comment>
<evidence type="ECO:0000256" key="2">
    <source>
        <dbReference type="ARBA" id="ARBA00035112"/>
    </source>
</evidence>
<evidence type="ECO:0008006" key="6">
    <source>
        <dbReference type="Google" id="ProtNLM"/>
    </source>
</evidence>
<keyword evidence="3" id="KW-0472">Membrane</keyword>
<dbReference type="GO" id="GO:0043386">
    <property type="term" value="P:mycotoxin biosynthetic process"/>
    <property type="evidence" value="ECO:0007669"/>
    <property type="project" value="InterPro"/>
</dbReference>
<gene>
    <name evidence="4" type="ORF">CDD81_5243</name>
</gene>
<dbReference type="OrthoDB" id="3687641at2759"/>
<name>A0A2C5YJ15_9HYPO</name>
<keyword evidence="5" id="KW-1185">Reference proteome</keyword>
<proteinExistence type="inferred from homology"/>
<dbReference type="Pfam" id="PF11807">
    <property type="entry name" value="UstYa"/>
    <property type="match status" value="1"/>
</dbReference>
<dbReference type="PANTHER" id="PTHR33365">
    <property type="entry name" value="YALI0B05434P"/>
    <property type="match status" value="1"/>
</dbReference>
<feature type="transmembrane region" description="Helical" evidence="3">
    <location>
        <begin position="46"/>
        <end position="65"/>
    </location>
</feature>
<dbReference type="InterPro" id="IPR021765">
    <property type="entry name" value="UstYa-like"/>
</dbReference>
<dbReference type="AlphaFoldDB" id="A0A2C5YJ15"/>
<dbReference type="Proteomes" id="UP000226192">
    <property type="component" value="Unassembled WGS sequence"/>
</dbReference>